<feature type="region of interest" description="Disordered" evidence="1">
    <location>
        <begin position="1"/>
        <end position="25"/>
    </location>
</feature>
<evidence type="ECO:0000256" key="1">
    <source>
        <dbReference type="SAM" id="MobiDB-lite"/>
    </source>
</evidence>
<protein>
    <submittedName>
        <fullName evidence="2">Uncharacterized protein</fullName>
    </submittedName>
</protein>
<proteinExistence type="predicted"/>
<dbReference type="EMBL" id="OB668123">
    <property type="protein sequence ID" value="CAD7234236.1"/>
    <property type="molecule type" value="Genomic_DNA"/>
</dbReference>
<dbReference type="AlphaFoldDB" id="A0A7R8ZWE9"/>
<gene>
    <name evidence="2" type="ORF">CTOB1V02_LOCUS12052</name>
</gene>
<evidence type="ECO:0000313" key="2">
    <source>
        <dbReference type="EMBL" id="CAD7234236.1"/>
    </source>
</evidence>
<name>A0A7R8ZWE9_9CRUS</name>
<feature type="compositionally biased region" description="Basic and acidic residues" evidence="1">
    <location>
        <begin position="16"/>
        <end position="25"/>
    </location>
</feature>
<sequence>MRMRRMRDKRLPSPSRGEDSSPVMDKRRIGRKLALLVYKKGLKWTPRRIELDVWAIMDVNTAWSCPSKSYSLSVWVLFLKELFASNGDIEARTSTFRAAFGNGSVSLEAIR</sequence>
<reference evidence="2" key="1">
    <citation type="submission" date="2020-11" db="EMBL/GenBank/DDBJ databases">
        <authorList>
            <person name="Tran Van P."/>
        </authorList>
    </citation>
    <scope>NUCLEOTIDE SEQUENCE</scope>
</reference>
<accession>A0A7R8ZWE9</accession>
<organism evidence="2">
    <name type="scientific">Cyprideis torosa</name>
    <dbReference type="NCBI Taxonomy" id="163714"/>
    <lineage>
        <taxon>Eukaryota</taxon>
        <taxon>Metazoa</taxon>
        <taxon>Ecdysozoa</taxon>
        <taxon>Arthropoda</taxon>
        <taxon>Crustacea</taxon>
        <taxon>Oligostraca</taxon>
        <taxon>Ostracoda</taxon>
        <taxon>Podocopa</taxon>
        <taxon>Podocopida</taxon>
        <taxon>Cytherocopina</taxon>
        <taxon>Cytheroidea</taxon>
        <taxon>Cytherideidae</taxon>
        <taxon>Cyprideis</taxon>
    </lineage>
</organism>